<evidence type="ECO:0000256" key="1">
    <source>
        <dbReference type="ARBA" id="ARBA00004141"/>
    </source>
</evidence>
<keyword evidence="4 6" id="KW-0472">Membrane</keyword>
<keyword evidence="5" id="KW-0325">Glycoprotein</keyword>
<feature type="transmembrane region" description="Helical" evidence="6">
    <location>
        <begin position="94"/>
        <end position="118"/>
    </location>
</feature>
<dbReference type="Proteomes" id="UP000694381">
    <property type="component" value="Unassembled WGS sequence"/>
</dbReference>
<dbReference type="GeneTree" id="ENSGT00390000011615"/>
<evidence type="ECO:0000313" key="9">
    <source>
        <dbReference type="Proteomes" id="UP000694381"/>
    </source>
</evidence>
<evidence type="ECO:0000256" key="4">
    <source>
        <dbReference type="ARBA" id="ARBA00023136"/>
    </source>
</evidence>
<feature type="signal peptide" evidence="7">
    <location>
        <begin position="1"/>
        <end position="28"/>
    </location>
</feature>
<dbReference type="Gene3D" id="1.20.140.150">
    <property type="match status" value="1"/>
</dbReference>
<evidence type="ECO:0000256" key="7">
    <source>
        <dbReference type="SAM" id="SignalP"/>
    </source>
</evidence>
<reference evidence="8" key="1">
    <citation type="submission" date="2025-08" db="UniProtKB">
        <authorList>
            <consortium name="Ensembl"/>
        </authorList>
    </citation>
    <scope>IDENTIFICATION</scope>
</reference>
<evidence type="ECO:0000256" key="5">
    <source>
        <dbReference type="ARBA" id="ARBA00023180"/>
    </source>
</evidence>
<dbReference type="InterPro" id="IPR004031">
    <property type="entry name" value="PMP22/EMP/MP20/Claudin"/>
</dbReference>
<dbReference type="PANTHER" id="PTHR20516">
    <property type="entry name" value="TRANSMEMBRANE PROTEIN 114/235 FAMILY MEMBER"/>
    <property type="match status" value="1"/>
</dbReference>
<name>A0A8C6QFS2_NANGA</name>
<keyword evidence="7" id="KW-0732">Signal</keyword>
<evidence type="ECO:0000313" key="8">
    <source>
        <dbReference type="Ensembl" id="ENSNGAP00000003157.1"/>
    </source>
</evidence>
<keyword evidence="3 6" id="KW-1133">Transmembrane helix</keyword>
<dbReference type="Pfam" id="PF13903">
    <property type="entry name" value="Claudin_2"/>
    <property type="match status" value="1"/>
</dbReference>
<feature type="transmembrane region" description="Helical" evidence="6">
    <location>
        <begin position="130"/>
        <end position="149"/>
    </location>
</feature>
<dbReference type="PRINTS" id="PR01077">
    <property type="entry name" value="CLAUDIN"/>
</dbReference>
<dbReference type="AlphaFoldDB" id="A0A8C6QFS2"/>
<keyword evidence="2 6" id="KW-0812">Transmembrane</keyword>
<sequence length="215" mass="23221">MARLAPLLLTSTLSALLSFVLLATAVASDYWYILEVVDSGDHSHHGGTEHLSSHSGLWRICEGQDNCMTLTDSFASAGLDVSPSVKYLLSLHRAVLVILPLSLIFIMCGWICGLLGFLAQSIPVLTFTGCYYLLGGALTLAGVSVYIHYSHQAFEETTLLYGTQHVQDVHVSFGWSLVLAWSSCVFEAVSGALLFIAARRLSVRQPPGAPHSVII</sequence>
<comment type="subcellular location">
    <subcellularLocation>
        <location evidence="1">Membrane</location>
        <topology evidence="1">Multi-pass membrane protein</topology>
    </subcellularLocation>
</comment>
<feature type="transmembrane region" description="Helical" evidence="6">
    <location>
        <begin position="169"/>
        <end position="196"/>
    </location>
</feature>
<proteinExistence type="predicted"/>
<dbReference type="FunFam" id="1.20.140.150:FF:000021">
    <property type="entry name" value="Transmembrane protein 114"/>
    <property type="match status" value="1"/>
</dbReference>
<dbReference type="GO" id="GO:0016324">
    <property type="term" value="C:apical plasma membrane"/>
    <property type="evidence" value="ECO:0007669"/>
    <property type="project" value="Ensembl"/>
</dbReference>
<dbReference type="GO" id="GO:0005737">
    <property type="term" value="C:cytoplasm"/>
    <property type="evidence" value="ECO:0007669"/>
    <property type="project" value="Ensembl"/>
</dbReference>
<evidence type="ECO:0000256" key="6">
    <source>
        <dbReference type="SAM" id="Phobius"/>
    </source>
</evidence>
<protein>
    <submittedName>
        <fullName evidence="8">Transmembrane protein 235</fullName>
    </submittedName>
</protein>
<keyword evidence="9" id="KW-1185">Reference proteome</keyword>
<feature type="chain" id="PRO_5034316320" evidence="7">
    <location>
        <begin position="29"/>
        <end position="215"/>
    </location>
</feature>
<dbReference type="Ensembl" id="ENSNGAT00000004331.1">
    <property type="protein sequence ID" value="ENSNGAP00000003157.1"/>
    <property type="gene ID" value="ENSNGAG00000003423.1"/>
</dbReference>
<reference evidence="8" key="2">
    <citation type="submission" date="2025-09" db="UniProtKB">
        <authorList>
            <consortium name="Ensembl"/>
        </authorList>
    </citation>
    <scope>IDENTIFICATION</scope>
</reference>
<dbReference type="OMA" id="LWRTCEG"/>
<dbReference type="InterPro" id="IPR039951">
    <property type="entry name" value="TMEM114/TMEM235"/>
</dbReference>
<dbReference type="PANTHER" id="PTHR20516:SF1">
    <property type="entry name" value="TRANSMEMBRANE PROTEIN 235"/>
    <property type="match status" value="1"/>
</dbReference>
<evidence type="ECO:0000256" key="2">
    <source>
        <dbReference type="ARBA" id="ARBA00022692"/>
    </source>
</evidence>
<evidence type="ECO:0000256" key="3">
    <source>
        <dbReference type="ARBA" id="ARBA00022989"/>
    </source>
</evidence>
<organism evidence="8 9">
    <name type="scientific">Nannospalax galili</name>
    <name type="common">Northern Israeli blind subterranean mole rat</name>
    <name type="synonym">Spalax galili</name>
    <dbReference type="NCBI Taxonomy" id="1026970"/>
    <lineage>
        <taxon>Eukaryota</taxon>
        <taxon>Metazoa</taxon>
        <taxon>Chordata</taxon>
        <taxon>Craniata</taxon>
        <taxon>Vertebrata</taxon>
        <taxon>Euteleostomi</taxon>
        <taxon>Mammalia</taxon>
        <taxon>Eutheria</taxon>
        <taxon>Euarchontoglires</taxon>
        <taxon>Glires</taxon>
        <taxon>Rodentia</taxon>
        <taxon>Myomorpha</taxon>
        <taxon>Muroidea</taxon>
        <taxon>Spalacidae</taxon>
        <taxon>Spalacinae</taxon>
        <taxon>Nannospalax</taxon>
    </lineage>
</organism>
<accession>A0A8C6QFS2</accession>